<dbReference type="Gene3D" id="3.40.50.200">
    <property type="entry name" value="Peptidase S8/S53 domain"/>
    <property type="match status" value="1"/>
</dbReference>
<keyword evidence="6 11" id="KW-0479">Metal-binding</keyword>
<keyword evidence="9 11" id="KW-0106">Calcium</keyword>
<feature type="domain" description="Peptidase S53" evidence="14">
    <location>
        <begin position="206"/>
        <end position="588"/>
    </location>
</feature>
<sequence>MRLSWIASVSALLLSSVASSHPTQRDGAIHESVSQLPRGWRHVAPAEDFLTVRLSIALKQPGLSELKKRLDVTSDPSHPEYGQHVSRDLIDTLREPGLDAYPVVASWLETYEIHDFKLDGAWVRLNTTVGKANRLLDCKLSKYQFKGEKPVLRAKEYTVPARVAEHVDFVFPVTQFISKPPRRQDSVQELKKTKRASSLPQSCWDYTTPQCIVDLYNINYAPPNGPSPTDFGIAGFLEEYPNVPTLQAFLASYSPRRNATGFSPAYNLTVESINGGNTTTEGGGVEALLDIQYSMPFIQPMNVTYFSTGGRGPEIGDDGKEKTPQESGDEPWVEFLEALLARETIPHVISISYTDDEQAIPLPYARKVCDLFMQVAARGVSVLVATGDGGAAGVRSGNCVSNDGKNITKFIPTFPVDCPYVTGVGATGNYLPAEPAWYSSGGFSEYFERPAWQESAAKAYIDRINGSHAGWYTAGGRGSPDLSAVGSRFLMQPGWTQKGTSASTPVVAAMVALANDKRMREGKAPLGFLNPLLYSNKLRSAFVDVTSGSSGSCPIGDQVESGWLATEGWDPATGLGTLDFAKFIEALA</sequence>
<evidence type="ECO:0000256" key="6">
    <source>
        <dbReference type="ARBA" id="ARBA00022723"/>
    </source>
</evidence>
<dbReference type="CDD" id="cd04056">
    <property type="entry name" value="Peptidases_S53"/>
    <property type="match status" value="1"/>
</dbReference>
<dbReference type="InterPro" id="IPR023828">
    <property type="entry name" value="Peptidase_S8_Ser-AS"/>
</dbReference>
<dbReference type="PANTHER" id="PTHR14218:SF15">
    <property type="entry name" value="TRIPEPTIDYL-PEPTIDASE 1"/>
    <property type="match status" value="1"/>
</dbReference>
<evidence type="ECO:0000256" key="11">
    <source>
        <dbReference type="PROSITE-ProRule" id="PRU01032"/>
    </source>
</evidence>
<evidence type="ECO:0000313" key="15">
    <source>
        <dbReference type="EMBL" id="KAF4476318.1"/>
    </source>
</evidence>
<evidence type="ECO:0000256" key="3">
    <source>
        <dbReference type="ARBA" id="ARBA00004239"/>
    </source>
</evidence>
<dbReference type="Proteomes" id="UP000011096">
    <property type="component" value="Unassembled WGS sequence"/>
</dbReference>
<dbReference type="PANTHER" id="PTHR14218">
    <property type="entry name" value="PROTEASE S8 TRIPEPTIDYL PEPTIDASE I CLN2"/>
    <property type="match status" value="1"/>
</dbReference>
<evidence type="ECO:0000256" key="9">
    <source>
        <dbReference type="ARBA" id="ARBA00022837"/>
    </source>
</evidence>
<feature type="region of interest" description="Disordered" evidence="12">
    <location>
        <begin position="309"/>
        <end position="328"/>
    </location>
</feature>
<dbReference type="CDD" id="cd11377">
    <property type="entry name" value="Pro-peptidase_S53"/>
    <property type="match status" value="1"/>
</dbReference>
<dbReference type="GO" id="GO:0006508">
    <property type="term" value="P:proteolysis"/>
    <property type="evidence" value="ECO:0007669"/>
    <property type="project" value="UniProtKB-KW"/>
</dbReference>
<dbReference type="SMART" id="SM00944">
    <property type="entry name" value="Pro-kuma_activ"/>
    <property type="match status" value="1"/>
</dbReference>
<evidence type="ECO:0000256" key="4">
    <source>
        <dbReference type="ARBA" id="ARBA00012462"/>
    </source>
</evidence>
<comment type="function">
    <text evidence="2">Secreted tripeptidyl-peptidase which degrades proteins at acidic pHs and is involved in virulence.</text>
</comment>
<dbReference type="InterPro" id="IPR000209">
    <property type="entry name" value="Peptidase_S8/S53_dom"/>
</dbReference>
<dbReference type="Pfam" id="PF00082">
    <property type="entry name" value="Peptidase_S8"/>
    <property type="match status" value="1"/>
</dbReference>
<dbReference type="PROSITE" id="PS51695">
    <property type="entry name" value="SEDOLISIN"/>
    <property type="match status" value="1"/>
</dbReference>
<dbReference type="SUPFAM" id="SSF54897">
    <property type="entry name" value="Protease propeptides/inhibitors"/>
    <property type="match status" value="1"/>
</dbReference>
<keyword evidence="7 11" id="KW-0378">Hydrolase</keyword>
<keyword evidence="5 11" id="KW-0645">Protease</keyword>
<dbReference type="GO" id="GO:0008240">
    <property type="term" value="F:tripeptidyl-peptidase activity"/>
    <property type="evidence" value="ECO:0007669"/>
    <property type="project" value="UniProtKB-EC"/>
</dbReference>
<evidence type="ECO:0000256" key="5">
    <source>
        <dbReference type="ARBA" id="ARBA00022670"/>
    </source>
</evidence>
<evidence type="ECO:0000256" key="2">
    <source>
        <dbReference type="ARBA" id="ARBA00002451"/>
    </source>
</evidence>
<reference evidence="15 16" key="2">
    <citation type="submission" date="2020-04" db="EMBL/GenBank/DDBJ databases">
        <title>Genome sequencing and assembly of multiple isolates from the Colletotrichum gloeosporioides species complex.</title>
        <authorList>
            <person name="Gan P."/>
            <person name="Shirasu K."/>
        </authorList>
    </citation>
    <scope>NUCLEOTIDE SEQUENCE [LARGE SCALE GENOMIC DNA]</scope>
    <source>
        <strain evidence="15 16">Nara gc5</strain>
    </source>
</reference>
<dbReference type="OrthoDB" id="409122at2759"/>
<accession>A0A7J6II54</accession>
<dbReference type="GO" id="GO:0005576">
    <property type="term" value="C:extracellular region"/>
    <property type="evidence" value="ECO:0007669"/>
    <property type="project" value="UniProtKB-SubCell"/>
</dbReference>
<gene>
    <name evidence="15" type="primary">sed2-0</name>
    <name evidence="15" type="ORF">CGGC5_v015330</name>
</gene>
<dbReference type="SUPFAM" id="SSF52743">
    <property type="entry name" value="Subtilisin-like"/>
    <property type="match status" value="1"/>
</dbReference>
<feature type="signal peptide" evidence="13">
    <location>
        <begin position="1"/>
        <end position="19"/>
    </location>
</feature>
<proteinExistence type="predicted"/>
<protein>
    <recommendedName>
        <fullName evidence="4">tripeptidyl-peptidase II</fullName>
        <ecNumber evidence="4">3.4.14.10</ecNumber>
    </recommendedName>
</protein>
<keyword evidence="10" id="KW-0865">Zymogen</keyword>
<dbReference type="RefSeq" id="XP_031880796.1">
    <property type="nucleotide sequence ID" value="XM_032022282.1"/>
</dbReference>
<evidence type="ECO:0000313" key="16">
    <source>
        <dbReference type="Proteomes" id="UP000011096"/>
    </source>
</evidence>
<feature type="active site" description="Charge relay system" evidence="11">
    <location>
        <position position="290"/>
    </location>
</feature>
<dbReference type="InterPro" id="IPR030400">
    <property type="entry name" value="Sedolisin_dom"/>
</dbReference>
<dbReference type="InParanoid" id="A0A7J6II54"/>
<feature type="binding site" evidence="11">
    <location>
        <position position="545"/>
    </location>
    <ligand>
        <name>Ca(2+)</name>
        <dbReference type="ChEBI" id="CHEBI:29108"/>
    </ligand>
</feature>
<dbReference type="InterPro" id="IPR036852">
    <property type="entry name" value="Peptidase_S8/S53_dom_sf"/>
</dbReference>
<dbReference type="PROSITE" id="PS00138">
    <property type="entry name" value="SUBTILASE_SER"/>
    <property type="match status" value="1"/>
</dbReference>
<dbReference type="InterPro" id="IPR015366">
    <property type="entry name" value="S53_propep"/>
</dbReference>
<dbReference type="GeneID" id="43606477"/>
<keyword evidence="8 11" id="KW-0720">Serine protease</keyword>
<evidence type="ECO:0000256" key="8">
    <source>
        <dbReference type="ARBA" id="ARBA00022825"/>
    </source>
</evidence>
<keyword evidence="16" id="KW-1185">Reference proteome</keyword>
<feature type="binding site" evidence="11">
    <location>
        <position position="544"/>
    </location>
    <ligand>
        <name>Ca(2+)</name>
        <dbReference type="ChEBI" id="CHEBI:29108"/>
    </ligand>
</feature>
<dbReference type="AlphaFoldDB" id="A0A7J6II54"/>
<comment type="subcellular location">
    <subcellularLocation>
        <location evidence="3">Secreted</location>
        <location evidence="3">Extracellular space</location>
    </subcellularLocation>
</comment>
<dbReference type="GO" id="GO:0004252">
    <property type="term" value="F:serine-type endopeptidase activity"/>
    <property type="evidence" value="ECO:0007669"/>
    <property type="project" value="UniProtKB-UniRule"/>
</dbReference>
<evidence type="ECO:0000256" key="7">
    <source>
        <dbReference type="ARBA" id="ARBA00022801"/>
    </source>
</evidence>
<feature type="binding site" evidence="11">
    <location>
        <position position="570"/>
    </location>
    <ligand>
        <name>Ca(2+)</name>
        <dbReference type="ChEBI" id="CHEBI:29108"/>
    </ligand>
</feature>
<feature type="active site" description="Charge relay system" evidence="11">
    <location>
        <position position="286"/>
    </location>
</feature>
<comment type="caution">
    <text evidence="15">The sequence shown here is derived from an EMBL/GenBank/DDBJ whole genome shotgun (WGS) entry which is preliminary data.</text>
</comment>
<feature type="chain" id="PRO_5029509670" description="tripeptidyl-peptidase II" evidence="13">
    <location>
        <begin position="20"/>
        <end position="588"/>
    </location>
</feature>
<feature type="active site" description="Charge relay system" evidence="11">
    <location>
        <position position="501"/>
    </location>
</feature>
<dbReference type="GO" id="GO:0046872">
    <property type="term" value="F:metal ion binding"/>
    <property type="evidence" value="ECO:0007669"/>
    <property type="project" value="UniProtKB-UniRule"/>
</dbReference>
<organism evidence="15 16">
    <name type="scientific">Colletotrichum fructicola (strain Nara gc5)</name>
    <name type="common">Anthracnose fungus</name>
    <name type="synonym">Colletotrichum gloeosporioides (strain Nara gc5)</name>
    <dbReference type="NCBI Taxonomy" id="1213859"/>
    <lineage>
        <taxon>Eukaryota</taxon>
        <taxon>Fungi</taxon>
        <taxon>Dikarya</taxon>
        <taxon>Ascomycota</taxon>
        <taxon>Pezizomycotina</taxon>
        <taxon>Sordariomycetes</taxon>
        <taxon>Hypocreomycetidae</taxon>
        <taxon>Glomerellales</taxon>
        <taxon>Glomerellaceae</taxon>
        <taxon>Colletotrichum</taxon>
        <taxon>Colletotrichum gloeosporioides species complex</taxon>
    </lineage>
</organism>
<evidence type="ECO:0000256" key="13">
    <source>
        <dbReference type="SAM" id="SignalP"/>
    </source>
</evidence>
<evidence type="ECO:0000259" key="14">
    <source>
        <dbReference type="PROSITE" id="PS51695"/>
    </source>
</evidence>
<evidence type="ECO:0000256" key="10">
    <source>
        <dbReference type="ARBA" id="ARBA00023145"/>
    </source>
</evidence>
<dbReference type="EC" id="3.4.14.10" evidence="4"/>
<dbReference type="InterPro" id="IPR050819">
    <property type="entry name" value="Tripeptidyl-peptidase_I"/>
</dbReference>
<keyword evidence="13" id="KW-0732">Signal</keyword>
<reference evidence="15 16" key="1">
    <citation type="submission" date="2012-08" db="EMBL/GenBank/DDBJ databases">
        <authorList>
            <person name="Gan P.H.P."/>
            <person name="Ikeda K."/>
            <person name="Irieda H."/>
            <person name="Narusaka M."/>
            <person name="O'Connell R.J."/>
            <person name="Narusaka Y."/>
            <person name="Takano Y."/>
            <person name="Kubo Y."/>
            <person name="Shirasu K."/>
        </authorList>
    </citation>
    <scope>NUCLEOTIDE SEQUENCE [LARGE SCALE GENOMIC DNA]</scope>
    <source>
        <strain evidence="15 16">Nara gc5</strain>
    </source>
</reference>
<evidence type="ECO:0000256" key="1">
    <source>
        <dbReference type="ARBA" id="ARBA00001910"/>
    </source>
</evidence>
<feature type="binding site" evidence="11">
    <location>
        <position position="568"/>
    </location>
    <ligand>
        <name>Ca(2+)</name>
        <dbReference type="ChEBI" id="CHEBI:29108"/>
    </ligand>
</feature>
<dbReference type="Pfam" id="PF09286">
    <property type="entry name" value="Pro-kuma_activ"/>
    <property type="match status" value="1"/>
</dbReference>
<evidence type="ECO:0000256" key="12">
    <source>
        <dbReference type="SAM" id="MobiDB-lite"/>
    </source>
</evidence>
<dbReference type="EMBL" id="ANPB02000009">
    <property type="protein sequence ID" value="KAF4476318.1"/>
    <property type="molecule type" value="Genomic_DNA"/>
</dbReference>
<comment type="cofactor">
    <cofactor evidence="11">
        <name>Ca(2+)</name>
        <dbReference type="ChEBI" id="CHEBI:29108"/>
    </cofactor>
    <text evidence="11">Binds 1 Ca(2+) ion per subunit.</text>
</comment>
<comment type="catalytic activity">
    <reaction evidence="1">
        <text>Release of an N-terminal tripeptide from a polypeptide.</text>
        <dbReference type="EC" id="3.4.14.10"/>
    </reaction>
</comment>
<name>A0A7J6II54_COLFN</name>